<reference evidence="1 2" key="1">
    <citation type="journal article" date="2017" name="Water Res.">
        <title>Discovery and metagenomic analysis of an anammox bacterial enrichment related to Candidatus "Brocadia caroliniensis" in a full-scale glycerol-fed nitritation-denitritation separate centrate treatment process.</title>
        <authorList>
            <person name="Park H."/>
            <person name="Brotto A.C."/>
            <person name="van Loosdrecht M.C."/>
            <person name="Chandran K."/>
        </authorList>
    </citation>
    <scope>NUCLEOTIDE SEQUENCE [LARGE SCALE GENOMIC DNA]</scope>
    <source>
        <strain evidence="1">26THWARD</strain>
    </source>
</reference>
<gene>
    <name evidence="1" type="ORF">AYP45_01590</name>
</gene>
<sequence>MQTSYKEKILREIEKIPDDKLGNIYKIIHLLTEEITVGARKTGKRASLRGIWKGSQIDDSLFTDARKSLFPYENSRGL</sequence>
<protein>
    <recommendedName>
        <fullName evidence="3">DUF2281 domain-containing protein</fullName>
    </recommendedName>
</protein>
<name>A0A1V4AXA5_9BACT</name>
<dbReference type="Proteomes" id="UP000189681">
    <property type="component" value="Unassembled WGS sequence"/>
</dbReference>
<dbReference type="AlphaFoldDB" id="A0A1V4AXA5"/>
<comment type="caution">
    <text evidence="1">The sequence shown here is derived from an EMBL/GenBank/DDBJ whole genome shotgun (WGS) entry which is preliminary data.</text>
</comment>
<evidence type="ECO:0008006" key="3">
    <source>
        <dbReference type="Google" id="ProtNLM"/>
    </source>
</evidence>
<evidence type="ECO:0000313" key="1">
    <source>
        <dbReference type="EMBL" id="OOP57766.1"/>
    </source>
</evidence>
<accession>A0A1V4AXA5</accession>
<proteinExistence type="predicted"/>
<organism evidence="1 2">
    <name type="scientific">Candidatus Brocadia carolinensis</name>
    <dbReference type="NCBI Taxonomy" id="1004156"/>
    <lineage>
        <taxon>Bacteria</taxon>
        <taxon>Pseudomonadati</taxon>
        <taxon>Planctomycetota</taxon>
        <taxon>Candidatus Brocadiia</taxon>
        <taxon>Candidatus Brocadiales</taxon>
        <taxon>Candidatus Brocadiaceae</taxon>
        <taxon>Candidatus Brocadia</taxon>
    </lineage>
</organism>
<dbReference type="STRING" id="1004156.AYP45_01590"/>
<evidence type="ECO:0000313" key="2">
    <source>
        <dbReference type="Proteomes" id="UP000189681"/>
    </source>
</evidence>
<dbReference type="EMBL" id="AYTS01000015">
    <property type="protein sequence ID" value="OOP57766.1"/>
    <property type="molecule type" value="Genomic_DNA"/>
</dbReference>